<dbReference type="AlphaFoldDB" id="A0A3P3Y2X1"/>
<evidence type="ECO:0000256" key="1">
    <source>
        <dbReference type="ARBA" id="ARBA00004141"/>
    </source>
</evidence>
<feature type="transmembrane region" description="Helical" evidence="7">
    <location>
        <begin position="428"/>
        <end position="452"/>
    </location>
</feature>
<dbReference type="GO" id="GO:0055064">
    <property type="term" value="P:chloride ion homeostasis"/>
    <property type="evidence" value="ECO:0007669"/>
    <property type="project" value="TreeGrafter"/>
</dbReference>
<feature type="transmembrane region" description="Helical" evidence="7">
    <location>
        <begin position="192"/>
        <end position="216"/>
    </location>
</feature>
<dbReference type="InterPro" id="IPR018491">
    <property type="entry name" value="SLC12_C"/>
</dbReference>
<dbReference type="GO" id="GO:0006884">
    <property type="term" value="P:cell volume homeostasis"/>
    <property type="evidence" value="ECO:0007669"/>
    <property type="project" value="TreeGrafter"/>
</dbReference>
<dbReference type="GO" id="GO:0016020">
    <property type="term" value="C:membrane"/>
    <property type="evidence" value="ECO:0007669"/>
    <property type="project" value="UniProtKB-SubCell"/>
</dbReference>
<feature type="transmembrane region" description="Helical" evidence="7">
    <location>
        <begin position="301"/>
        <end position="320"/>
    </location>
</feature>
<reference evidence="10 11" key="1">
    <citation type="submission" date="2018-03" db="EMBL/GenBank/DDBJ databases">
        <authorList>
            <person name="Fogelqvist J."/>
        </authorList>
    </citation>
    <scope>NUCLEOTIDE SEQUENCE [LARGE SCALE GENOMIC DNA]</scope>
</reference>
<dbReference type="GO" id="GO:0055075">
    <property type="term" value="P:potassium ion homeostasis"/>
    <property type="evidence" value="ECO:0007669"/>
    <property type="project" value="TreeGrafter"/>
</dbReference>
<dbReference type="Gene3D" id="1.20.1740.10">
    <property type="entry name" value="Amino acid/polyamine transporter I"/>
    <property type="match status" value="1"/>
</dbReference>
<dbReference type="PANTHER" id="PTHR11827">
    <property type="entry name" value="SOLUTE CARRIER FAMILY 12, CATION COTRANSPORTERS"/>
    <property type="match status" value="1"/>
</dbReference>
<dbReference type="GO" id="GO:1990573">
    <property type="term" value="P:potassium ion import across plasma membrane"/>
    <property type="evidence" value="ECO:0007669"/>
    <property type="project" value="TreeGrafter"/>
</dbReference>
<feature type="transmembrane region" description="Helical" evidence="7">
    <location>
        <begin position="164"/>
        <end position="186"/>
    </location>
</feature>
<feature type="transmembrane region" description="Helical" evidence="7">
    <location>
        <begin position="228"/>
        <end position="252"/>
    </location>
</feature>
<dbReference type="InterPro" id="IPR004842">
    <property type="entry name" value="SLC12A_fam"/>
</dbReference>
<evidence type="ECO:0008006" key="12">
    <source>
        <dbReference type="Google" id="ProtNLM"/>
    </source>
</evidence>
<evidence type="ECO:0000256" key="4">
    <source>
        <dbReference type="ARBA" id="ARBA00022692"/>
    </source>
</evidence>
<dbReference type="Proteomes" id="UP000290189">
    <property type="component" value="Unassembled WGS sequence"/>
</dbReference>
<gene>
    <name evidence="10" type="ORF">PLBR_LOCUS1732</name>
</gene>
<feature type="domain" description="SLC12A transporter C-terminal" evidence="9">
    <location>
        <begin position="892"/>
        <end position="958"/>
    </location>
</feature>
<dbReference type="InterPro" id="IPR004841">
    <property type="entry name" value="AA-permease/SLC12A_dom"/>
</dbReference>
<evidence type="ECO:0000256" key="7">
    <source>
        <dbReference type="SAM" id="Phobius"/>
    </source>
</evidence>
<evidence type="ECO:0000259" key="8">
    <source>
        <dbReference type="Pfam" id="PF00324"/>
    </source>
</evidence>
<keyword evidence="4 7" id="KW-0812">Transmembrane</keyword>
<sequence length="961" mass="103115">MDGDRRRRRPVSTSDVGAYLLRAATAPSRWATGEGRPPGKDAGVTLVDLSSGSARGDQLRTVRKIGSRSPTGVSLPDVFEPAQAASASTASSWAVDPSPDLATYMTVRARPTIEALLFGPRPVPAEMARRRASVDTGRAPARNLFGMWDGVICRNLMQIFGGTVFIQLGVVFGVAGIGPGCALVLAGTCITLITALSLSAIATNGVPHAGGIYYLISRSLGPKFGAAIGVLLVVSAATDVAIFVVAFAESFISQMQSEYDPAWHLTSSGWDVQLIGALAFLVLLGLASIGVNLIVKSSTAFLALFAVGIGSVFVGAFWGPTKPMVGFAGPSWALLRQNFYPSYIDAATFMSMFSLFFPALTGFTGAATIYVDLRDPERAFPKGTIVSIVISSSVYIAAGVILGASCNRDTPAGYGLVRQRLIMVDVSIWGPLVYVGIYSSALSSALTLILVGPRVIQAIVADRLFPWLDALMHKPLPIFTSRQPVAEEGDHVRVRCLTLFAVIAFLPILLGSLNSTARLSTGSNLLSFMMINYAVFATSVSDSPGWRPSFRRHNQWVALAGVVLCAIASVIVNPIVTVLAMCVGGLIYKYAARSKRLTNRDWGSVSDVVSIAAAVRSLKRLRRVAETPKTYRPNFLVFCGAPDARPDLVRVADHLRMGGGLLTYANVIVTDTTTSDRGAFFTRLSDLSQHSEHRADLAEWIASLGVRGFTQVMLAPSLPGGVTSLVMSSGITTHLSANVAVFGFPTSWFGGNGHSSDRARQYVLLLQSAFALELGVVIIRHPELLRLDDDVEGRLPFVDVWWIYDDGGLTILMAYLLTKSPEFLQAKASLRIMLVDVSRTGRDAARMVGLLNKLRIRAELVAIPVELDGQRQYQPRPGGIQRFARMSAGQPLDNRTLKILCFAEMIRAYSSGSLAALVTIPVPNLAYAPARYLAWIDALSGVPAPVFLVRGNQKNVLAMEL</sequence>
<evidence type="ECO:0000313" key="11">
    <source>
        <dbReference type="Proteomes" id="UP000290189"/>
    </source>
</evidence>
<feature type="domain" description="Amino acid permease/ SLC12A" evidence="8">
    <location>
        <begin position="150"/>
        <end position="598"/>
    </location>
</feature>
<accession>A0A3P3Y2X1</accession>
<evidence type="ECO:0000259" key="9">
    <source>
        <dbReference type="Pfam" id="PF03522"/>
    </source>
</evidence>
<feature type="domain" description="SLC12A transporter C-terminal" evidence="9">
    <location>
        <begin position="797"/>
        <end position="863"/>
    </location>
</feature>
<dbReference type="PANTHER" id="PTHR11827:SF72">
    <property type="entry name" value="GH08340P"/>
    <property type="match status" value="1"/>
</dbReference>
<protein>
    <recommendedName>
        <fullName evidence="12">Amino acid permease/ SLC12A domain-containing protein</fullName>
    </recommendedName>
</protein>
<feature type="transmembrane region" description="Helical" evidence="7">
    <location>
        <begin position="556"/>
        <end position="588"/>
    </location>
</feature>
<dbReference type="Pfam" id="PF00324">
    <property type="entry name" value="AA_permease"/>
    <property type="match status" value="1"/>
</dbReference>
<feature type="transmembrane region" description="Helical" evidence="7">
    <location>
        <begin position="272"/>
        <end position="294"/>
    </location>
</feature>
<feature type="transmembrane region" description="Helical" evidence="7">
    <location>
        <begin position="492"/>
        <end position="510"/>
    </location>
</feature>
<keyword evidence="3" id="KW-0813">Transport</keyword>
<evidence type="ECO:0000313" key="10">
    <source>
        <dbReference type="EMBL" id="SPQ94517.1"/>
    </source>
</evidence>
<organism evidence="10 11">
    <name type="scientific">Plasmodiophora brassicae</name>
    <name type="common">Clubroot disease agent</name>
    <dbReference type="NCBI Taxonomy" id="37360"/>
    <lineage>
        <taxon>Eukaryota</taxon>
        <taxon>Sar</taxon>
        <taxon>Rhizaria</taxon>
        <taxon>Endomyxa</taxon>
        <taxon>Phytomyxea</taxon>
        <taxon>Plasmodiophorida</taxon>
        <taxon>Plasmodiophoridae</taxon>
        <taxon>Plasmodiophora</taxon>
    </lineage>
</organism>
<comment type="similarity">
    <text evidence="2">Belongs to the SLC12A transporter family.</text>
</comment>
<proteinExistence type="inferred from homology"/>
<evidence type="ECO:0000256" key="2">
    <source>
        <dbReference type="ARBA" id="ARBA00010593"/>
    </source>
</evidence>
<comment type="subcellular location">
    <subcellularLocation>
        <location evidence="1">Membrane</location>
        <topology evidence="1">Multi-pass membrane protein</topology>
    </subcellularLocation>
</comment>
<keyword evidence="5 7" id="KW-1133">Transmembrane helix</keyword>
<keyword evidence="10" id="KW-0496">Mitochondrion</keyword>
<keyword evidence="6 7" id="KW-0472">Membrane</keyword>
<evidence type="ECO:0000256" key="6">
    <source>
        <dbReference type="ARBA" id="ARBA00023136"/>
    </source>
</evidence>
<dbReference type="GO" id="GO:0015379">
    <property type="term" value="F:potassium:chloride symporter activity"/>
    <property type="evidence" value="ECO:0007669"/>
    <property type="project" value="TreeGrafter"/>
</dbReference>
<name>A0A3P3Y2X1_PLABS</name>
<feature type="domain" description="SLC12A transporter C-terminal" evidence="9">
    <location>
        <begin position="645"/>
        <end position="786"/>
    </location>
</feature>
<evidence type="ECO:0000256" key="3">
    <source>
        <dbReference type="ARBA" id="ARBA00022448"/>
    </source>
</evidence>
<geneLocation type="mitochondrion" evidence="10"/>
<evidence type="ECO:0000256" key="5">
    <source>
        <dbReference type="ARBA" id="ARBA00022989"/>
    </source>
</evidence>
<feature type="transmembrane region" description="Helical" evidence="7">
    <location>
        <begin position="383"/>
        <end position="404"/>
    </location>
</feature>
<feature type="transmembrane region" description="Helical" evidence="7">
    <location>
        <begin position="340"/>
        <end position="371"/>
    </location>
</feature>
<dbReference type="EMBL" id="OVEO01000002">
    <property type="protein sequence ID" value="SPQ94517.1"/>
    <property type="molecule type" value="Genomic_DNA"/>
</dbReference>
<dbReference type="Pfam" id="PF03522">
    <property type="entry name" value="SLC12"/>
    <property type="match status" value="3"/>
</dbReference>
<dbReference type="FunFam" id="1.20.1740.10:FF:000013">
    <property type="entry name" value="Solute carrier family 12 member"/>
    <property type="match status" value="1"/>
</dbReference>